<keyword evidence="2" id="KW-0472">Membrane</keyword>
<feature type="compositionally biased region" description="Basic and acidic residues" evidence="1">
    <location>
        <begin position="10"/>
        <end position="19"/>
    </location>
</feature>
<evidence type="ECO:0000313" key="3">
    <source>
        <dbReference type="EMBL" id="CDW28019.1"/>
    </source>
</evidence>
<evidence type="ECO:0000256" key="1">
    <source>
        <dbReference type="SAM" id="MobiDB-lite"/>
    </source>
</evidence>
<sequence>MMMESLEMSESSKLEESSHMRNRVTTPILPKGEIRIDEAEEEEEEDESITLSPSSPPPPFSSGAIPNSSPSYKTAITKIEKFLSTPSRRIGNNSVEPVSLLQDRTFKSSNNNKDNSVVDYPILSSSPFHIKRKDLILPDTSQQPQISLQTPSGTSVVGDFASSQDDDQQRLTSGGRSEGFRAPRLPCGLTNFHLSLFFGMIGFILFWLVLLLRIYLPVNYFGLPPKGASAPTAAVSSSSASRNITNDELDSKNNSSDSSSSRLLRNSSSSSPSNSSSTSTLHYNHSRSTPTIPTITTTTKQSSSPSSDSTTTSFSSSTRKSPTFSSNPSTSPLKSTFYTTTTRSLNYTNTHATSSSTNTRTTAP</sequence>
<feature type="compositionally biased region" description="Low complexity" evidence="1">
    <location>
        <begin position="231"/>
        <end position="241"/>
    </location>
</feature>
<dbReference type="AlphaFoldDB" id="A0A0K2TPS6"/>
<feature type="region of interest" description="Disordered" evidence="1">
    <location>
        <begin position="231"/>
        <end position="364"/>
    </location>
</feature>
<dbReference type="EMBL" id="HACA01010658">
    <property type="protein sequence ID" value="CDW28019.1"/>
    <property type="molecule type" value="Transcribed_RNA"/>
</dbReference>
<organism evidence="3">
    <name type="scientific">Lepeophtheirus salmonis</name>
    <name type="common">Salmon louse</name>
    <name type="synonym">Caligus salmonis</name>
    <dbReference type="NCBI Taxonomy" id="72036"/>
    <lineage>
        <taxon>Eukaryota</taxon>
        <taxon>Metazoa</taxon>
        <taxon>Ecdysozoa</taxon>
        <taxon>Arthropoda</taxon>
        <taxon>Crustacea</taxon>
        <taxon>Multicrustacea</taxon>
        <taxon>Hexanauplia</taxon>
        <taxon>Copepoda</taxon>
        <taxon>Siphonostomatoida</taxon>
        <taxon>Caligidae</taxon>
        <taxon>Lepeophtheirus</taxon>
    </lineage>
</organism>
<name>A0A0K2TPS6_LEPSM</name>
<accession>A0A0K2TPS6</accession>
<feature type="transmembrane region" description="Helical" evidence="2">
    <location>
        <begin position="192"/>
        <end position="216"/>
    </location>
</feature>
<feature type="region of interest" description="Disordered" evidence="1">
    <location>
        <begin position="143"/>
        <end position="178"/>
    </location>
</feature>
<feature type="compositionally biased region" description="Acidic residues" evidence="1">
    <location>
        <begin position="38"/>
        <end position="48"/>
    </location>
</feature>
<evidence type="ECO:0000256" key="2">
    <source>
        <dbReference type="SAM" id="Phobius"/>
    </source>
</evidence>
<reference evidence="3" key="1">
    <citation type="submission" date="2014-05" db="EMBL/GenBank/DDBJ databases">
        <authorList>
            <person name="Chronopoulou M."/>
        </authorList>
    </citation>
    <scope>NUCLEOTIDE SEQUENCE</scope>
    <source>
        <tissue evidence="3">Whole organism</tissue>
    </source>
</reference>
<keyword evidence="2" id="KW-0812">Transmembrane</keyword>
<feature type="region of interest" description="Disordered" evidence="1">
    <location>
        <begin position="1"/>
        <end position="71"/>
    </location>
</feature>
<feature type="compositionally biased region" description="Polar residues" evidence="1">
    <location>
        <begin position="143"/>
        <end position="155"/>
    </location>
</feature>
<feature type="compositionally biased region" description="Low complexity" evidence="1">
    <location>
        <begin position="252"/>
        <end position="364"/>
    </location>
</feature>
<protein>
    <submittedName>
        <fullName evidence="3">Uncharacterized protein</fullName>
    </submittedName>
</protein>
<keyword evidence="2" id="KW-1133">Transmembrane helix</keyword>
<proteinExistence type="predicted"/>